<comment type="caution">
    <text evidence="4">The sequence shown here is derived from an EMBL/GenBank/DDBJ whole genome shotgun (WGS) entry which is preliminary data.</text>
</comment>
<dbReference type="EMBL" id="JAFREL020000001">
    <property type="protein sequence ID" value="MEO1768405.1"/>
    <property type="molecule type" value="Genomic_DNA"/>
</dbReference>
<dbReference type="Proteomes" id="UP000664357">
    <property type="component" value="Unassembled WGS sequence"/>
</dbReference>
<proteinExistence type="predicted"/>
<sequence length="161" mass="17363">MKKLVLSILAICFLLTGCSTANDKKTANSDGDGAAPAAEVAVKDGLNTPFTADGIEMKLTEVSSSESVDQADKPKQLITFTVENKNIGTEDKGIGAIDFRLVTDKKDKTYPVTEEMEAFGGVLKPDESAKGKLYYLIEPGEKPTKLEYAPADKALKTWDLQ</sequence>
<feature type="chain" id="PRO_5046788580" description="DUF4352 domain-containing protein" evidence="2">
    <location>
        <begin position="22"/>
        <end position="161"/>
    </location>
</feature>
<accession>A0ABV0EID7</accession>
<dbReference type="PROSITE" id="PS51257">
    <property type="entry name" value="PROKAR_LIPOPROTEIN"/>
    <property type="match status" value="1"/>
</dbReference>
<keyword evidence="1 2" id="KW-0732">Signal</keyword>
<name>A0ABV0EID7_9ENTE</name>
<dbReference type="RefSeq" id="WP_207702878.1">
    <property type="nucleotide sequence ID" value="NZ_JAFREL020000001.1"/>
</dbReference>
<evidence type="ECO:0000256" key="2">
    <source>
        <dbReference type="SAM" id="SignalP"/>
    </source>
</evidence>
<evidence type="ECO:0000259" key="3">
    <source>
        <dbReference type="Pfam" id="PF11611"/>
    </source>
</evidence>
<evidence type="ECO:0000313" key="5">
    <source>
        <dbReference type="Proteomes" id="UP000664357"/>
    </source>
</evidence>
<evidence type="ECO:0000313" key="4">
    <source>
        <dbReference type="EMBL" id="MEO1768405.1"/>
    </source>
</evidence>
<dbReference type="InterPro" id="IPR029051">
    <property type="entry name" value="DUF4352"/>
</dbReference>
<keyword evidence="5" id="KW-1185">Reference proteome</keyword>
<organism evidence="4 5">
    <name type="scientific">Candidatus Enterococcus ferrettii</name>
    <dbReference type="NCBI Taxonomy" id="2815324"/>
    <lineage>
        <taxon>Bacteria</taxon>
        <taxon>Bacillati</taxon>
        <taxon>Bacillota</taxon>
        <taxon>Bacilli</taxon>
        <taxon>Lactobacillales</taxon>
        <taxon>Enterococcaceae</taxon>
        <taxon>Enterococcus</taxon>
    </lineage>
</organism>
<protein>
    <recommendedName>
        <fullName evidence="3">DUF4352 domain-containing protein</fullName>
    </recommendedName>
</protein>
<dbReference type="InterPro" id="IPR029050">
    <property type="entry name" value="Immunoprotect_excell_Ig-like"/>
</dbReference>
<feature type="domain" description="DUF4352" evidence="3">
    <location>
        <begin position="46"/>
        <end position="150"/>
    </location>
</feature>
<dbReference type="Pfam" id="PF11611">
    <property type="entry name" value="DUF4352"/>
    <property type="match status" value="1"/>
</dbReference>
<reference evidence="4 5" key="1">
    <citation type="submission" date="2024-02" db="EMBL/GenBank/DDBJ databases">
        <title>The Genome Sequence of Enterococcus sp. DIV0159.</title>
        <authorList>
            <person name="Earl A."/>
            <person name="Manson A."/>
            <person name="Gilmore M."/>
            <person name="Sanders J."/>
            <person name="Shea T."/>
            <person name="Howe W."/>
            <person name="Livny J."/>
            <person name="Cuomo C."/>
            <person name="Neafsey D."/>
            <person name="Birren B."/>
        </authorList>
    </citation>
    <scope>NUCLEOTIDE SEQUENCE [LARGE SCALE GENOMIC DNA]</scope>
    <source>
        <strain evidence="4 5">665A</strain>
    </source>
</reference>
<feature type="signal peptide" evidence="2">
    <location>
        <begin position="1"/>
        <end position="21"/>
    </location>
</feature>
<gene>
    <name evidence="4" type="ORF">JZO67_000316</name>
</gene>
<dbReference type="Gene3D" id="2.60.40.1240">
    <property type="match status" value="1"/>
</dbReference>
<evidence type="ECO:0000256" key="1">
    <source>
        <dbReference type="ARBA" id="ARBA00022729"/>
    </source>
</evidence>